<dbReference type="AlphaFoldDB" id="A0A843XB60"/>
<proteinExistence type="predicted"/>
<evidence type="ECO:0000313" key="2">
    <source>
        <dbReference type="EMBL" id="MQM16545.1"/>
    </source>
</evidence>
<reference evidence="2" key="1">
    <citation type="submission" date="2017-07" db="EMBL/GenBank/DDBJ databases">
        <title>Taro Niue Genome Assembly and Annotation.</title>
        <authorList>
            <person name="Atibalentja N."/>
            <person name="Keating K."/>
            <person name="Fields C.J."/>
        </authorList>
    </citation>
    <scope>NUCLEOTIDE SEQUENCE</scope>
    <source>
        <strain evidence="2">Niue_2</strain>
        <tissue evidence="2">Leaf</tissue>
    </source>
</reference>
<sequence>MRAKQRLGTGEKPEEDHKKDRSRSGIDIRKTRGIGASAAVNPPVAEGHAAANTHLNLGDGEEGQKEPECHHRTGGQPLHRRRHLLPRCCWQCCKTPGRFGF</sequence>
<feature type="region of interest" description="Disordered" evidence="1">
    <location>
        <begin position="1"/>
        <end position="39"/>
    </location>
</feature>
<evidence type="ECO:0000256" key="1">
    <source>
        <dbReference type="SAM" id="MobiDB-lite"/>
    </source>
</evidence>
<gene>
    <name evidence="2" type="ORF">Taro_049503</name>
</gene>
<dbReference type="Proteomes" id="UP000652761">
    <property type="component" value="Unassembled WGS sequence"/>
</dbReference>
<organism evidence="2 3">
    <name type="scientific">Colocasia esculenta</name>
    <name type="common">Wild taro</name>
    <name type="synonym">Arum esculentum</name>
    <dbReference type="NCBI Taxonomy" id="4460"/>
    <lineage>
        <taxon>Eukaryota</taxon>
        <taxon>Viridiplantae</taxon>
        <taxon>Streptophyta</taxon>
        <taxon>Embryophyta</taxon>
        <taxon>Tracheophyta</taxon>
        <taxon>Spermatophyta</taxon>
        <taxon>Magnoliopsida</taxon>
        <taxon>Liliopsida</taxon>
        <taxon>Araceae</taxon>
        <taxon>Aroideae</taxon>
        <taxon>Colocasieae</taxon>
        <taxon>Colocasia</taxon>
    </lineage>
</organism>
<accession>A0A843XB60</accession>
<name>A0A843XB60_COLES</name>
<evidence type="ECO:0000313" key="3">
    <source>
        <dbReference type="Proteomes" id="UP000652761"/>
    </source>
</evidence>
<comment type="caution">
    <text evidence="2">The sequence shown here is derived from an EMBL/GenBank/DDBJ whole genome shotgun (WGS) entry which is preliminary data.</text>
</comment>
<dbReference type="EMBL" id="NMUH01007055">
    <property type="protein sequence ID" value="MQM16545.1"/>
    <property type="molecule type" value="Genomic_DNA"/>
</dbReference>
<feature type="region of interest" description="Disordered" evidence="1">
    <location>
        <begin position="54"/>
        <end position="77"/>
    </location>
</feature>
<feature type="compositionally biased region" description="Basic and acidic residues" evidence="1">
    <location>
        <begin position="9"/>
        <end position="30"/>
    </location>
</feature>
<feature type="compositionally biased region" description="Basic and acidic residues" evidence="1">
    <location>
        <begin position="62"/>
        <end position="71"/>
    </location>
</feature>
<keyword evidence="3" id="KW-1185">Reference proteome</keyword>
<protein>
    <submittedName>
        <fullName evidence="2">Uncharacterized protein</fullName>
    </submittedName>
</protein>